<keyword evidence="4" id="KW-0804">Transcription</keyword>
<dbReference type="InterPro" id="IPR005650">
    <property type="entry name" value="BlaI_family"/>
</dbReference>
<dbReference type="Pfam" id="PF03965">
    <property type="entry name" value="Penicillinase_R"/>
    <property type="match status" value="1"/>
</dbReference>
<evidence type="ECO:0000256" key="3">
    <source>
        <dbReference type="ARBA" id="ARBA00023125"/>
    </source>
</evidence>
<accession>A0A0W8G1K9</accession>
<protein>
    <submittedName>
        <fullName evidence="6">Transcriptional repressor, blai/meci family</fullName>
    </submittedName>
</protein>
<dbReference type="AlphaFoldDB" id="A0A0W8G1K9"/>
<keyword evidence="3" id="KW-0238">DNA-binding</keyword>
<comment type="similarity">
    <text evidence="1">Belongs to the BlaI transcriptional regulatory family.</text>
</comment>
<proteinExistence type="inferred from homology"/>
<evidence type="ECO:0000256" key="1">
    <source>
        <dbReference type="ARBA" id="ARBA00011046"/>
    </source>
</evidence>
<keyword evidence="5" id="KW-0175">Coiled coil</keyword>
<dbReference type="EMBL" id="LNQE01000385">
    <property type="protein sequence ID" value="KUG26940.1"/>
    <property type="molecule type" value="Genomic_DNA"/>
</dbReference>
<reference evidence="6" key="1">
    <citation type="journal article" date="2015" name="Proc. Natl. Acad. Sci. U.S.A.">
        <title>Networks of energetic and metabolic interactions define dynamics in microbial communities.</title>
        <authorList>
            <person name="Embree M."/>
            <person name="Liu J.K."/>
            <person name="Al-Bassam M.M."/>
            <person name="Zengler K."/>
        </authorList>
    </citation>
    <scope>NUCLEOTIDE SEQUENCE</scope>
</reference>
<evidence type="ECO:0000313" key="6">
    <source>
        <dbReference type="EMBL" id="KUG26940.1"/>
    </source>
</evidence>
<evidence type="ECO:0000256" key="4">
    <source>
        <dbReference type="ARBA" id="ARBA00023163"/>
    </source>
</evidence>
<dbReference type="GO" id="GO:0003677">
    <property type="term" value="F:DNA binding"/>
    <property type="evidence" value="ECO:0007669"/>
    <property type="project" value="UniProtKB-KW"/>
</dbReference>
<dbReference type="Gene3D" id="1.10.4040.10">
    <property type="entry name" value="Penicillinase repressor domain"/>
    <property type="match status" value="1"/>
</dbReference>
<dbReference type="Gene3D" id="1.10.10.10">
    <property type="entry name" value="Winged helix-like DNA-binding domain superfamily/Winged helix DNA-binding domain"/>
    <property type="match status" value="1"/>
</dbReference>
<dbReference type="InterPro" id="IPR036388">
    <property type="entry name" value="WH-like_DNA-bd_sf"/>
</dbReference>
<evidence type="ECO:0000256" key="2">
    <source>
        <dbReference type="ARBA" id="ARBA00023015"/>
    </source>
</evidence>
<dbReference type="InterPro" id="IPR036390">
    <property type="entry name" value="WH_DNA-bd_sf"/>
</dbReference>
<organism evidence="6">
    <name type="scientific">hydrocarbon metagenome</name>
    <dbReference type="NCBI Taxonomy" id="938273"/>
    <lineage>
        <taxon>unclassified sequences</taxon>
        <taxon>metagenomes</taxon>
        <taxon>ecological metagenomes</taxon>
    </lineage>
</organism>
<gene>
    <name evidence="6" type="ORF">ASZ90_003221</name>
</gene>
<feature type="coiled-coil region" evidence="5">
    <location>
        <begin position="100"/>
        <end position="127"/>
    </location>
</feature>
<sequence>MSENQNIKPTVAELEILQILWEKGEVTVKEVNEDINKRKETGYTTTLKTMQIMFEKGLVERKKDGRSHIYSATIKKEKTQQLLLDKILDTAFGGSASKLVMQALGNKKTTKEELQEIKELINKLERESK</sequence>
<comment type="caution">
    <text evidence="6">The sequence shown here is derived from an EMBL/GenBank/DDBJ whole genome shotgun (WGS) entry which is preliminary data.</text>
</comment>
<name>A0A0W8G1K9_9ZZZZ</name>
<dbReference type="SUPFAM" id="SSF46785">
    <property type="entry name" value="Winged helix' DNA-binding domain"/>
    <property type="match status" value="1"/>
</dbReference>
<dbReference type="PIRSF" id="PIRSF019455">
    <property type="entry name" value="CopR_AtkY"/>
    <property type="match status" value="1"/>
</dbReference>
<keyword evidence="2" id="KW-0805">Transcription regulation</keyword>
<dbReference type="GO" id="GO:0045892">
    <property type="term" value="P:negative regulation of DNA-templated transcription"/>
    <property type="evidence" value="ECO:0007669"/>
    <property type="project" value="InterPro"/>
</dbReference>
<evidence type="ECO:0000256" key="5">
    <source>
        <dbReference type="SAM" id="Coils"/>
    </source>
</evidence>